<dbReference type="VEuPathDB" id="FungiDB:HGUI_03560"/>
<name>A0A1L0D2I2_9ASCO</name>
<organism evidence="2 3">
    <name type="scientific">Hanseniaspora guilliermondii</name>
    <dbReference type="NCBI Taxonomy" id="56406"/>
    <lineage>
        <taxon>Eukaryota</taxon>
        <taxon>Fungi</taxon>
        <taxon>Dikarya</taxon>
        <taxon>Ascomycota</taxon>
        <taxon>Saccharomycotina</taxon>
        <taxon>Saccharomycetes</taxon>
        <taxon>Saccharomycodales</taxon>
        <taxon>Saccharomycodaceae</taxon>
        <taxon>Hanseniaspora</taxon>
    </lineage>
</organism>
<evidence type="ECO:0000313" key="2">
    <source>
        <dbReference type="EMBL" id="SGZ41359.1"/>
    </source>
</evidence>
<protein>
    <recommendedName>
        <fullName evidence="1">Exocyst complex component Sec10-like alpha-helical bundle domain-containing protein</fullName>
    </recommendedName>
</protein>
<dbReference type="EMBL" id="FQNF01000096">
    <property type="protein sequence ID" value="SGZ41359.1"/>
    <property type="molecule type" value="Genomic_DNA"/>
</dbReference>
<evidence type="ECO:0000259" key="1">
    <source>
        <dbReference type="Pfam" id="PF07393"/>
    </source>
</evidence>
<dbReference type="Pfam" id="PF07393">
    <property type="entry name" value="Sec10_HB"/>
    <property type="match status" value="1"/>
</dbReference>
<dbReference type="OrthoDB" id="125856at2759"/>
<keyword evidence="3" id="KW-1185">Reference proteome</keyword>
<feature type="domain" description="Exocyst complex component Sec10-like alpha-helical bundle" evidence="1">
    <location>
        <begin position="215"/>
        <end position="825"/>
    </location>
</feature>
<evidence type="ECO:0000313" key="3">
    <source>
        <dbReference type="Proteomes" id="UP000183365"/>
    </source>
</evidence>
<dbReference type="InterPro" id="IPR048627">
    <property type="entry name" value="Sec10_HB"/>
</dbReference>
<proteinExistence type="predicted"/>
<dbReference type="Proteomes" id="UP000183365">
    <property type="component" value="Unassembled WGS sequence"/>
</dbReference>
<accession>A0A1L0D2I2</accession>
<reference evidence="3" key="1">
    <citation type="submission" date="2016-11" db="EMBL/GenBank/DDBJ databases">
        <authorList>
            <person name="Guldener U."/>
        </authorList>
    </citation>
    <scope>NUCLEOTIDE SEQUENCE [LARGE SCALE GENOMIC DNA]</scope>
</reference>
<sequence length="826" mass="97725">MNNLFELDTKWKNIIDYNDTFLKDYEVGTDPSIDKTVIAFLNDMCNNLTKETFIKDSKIIDPKPYIRLLENCNKEIMKKLAENSLDNYKHNKESLNEREFEENIKPNFDMLKKNYVFLEQKMNKVLINNNNKGLLNLIQSLQLKLEKHNGYKQNVDLLKHYLYFFKLAQNIDTSDKDSLEDLYETSVSSIYKFEISELDKLEIERQSIINKEMCVVLEKLVTLSKKLEQKNPKLSKTTFLIDYIMKNFENSILEDFSLLHENLYNNVEHDTEVIYLGLNLIIDIYNKMNVDNNLIDVFVDKHPYLSTIKPDQFQMFSTSLITTNLNINLNDINNYNDEKFIDFLDNKILKIIQRESEIIQKIFENKEKLYVDTTSKLIHKILIDKVKPLTTKIINNAKNKLNAESYLIILYNLSKILRQRLGDLNERYMFTKDINSFMNTELLNFTTKQFQVDLHKTLNILFEKELKYITTQKLPSSSLNGVKELLRKYESKDFIQIINHINQINVEEQNNNKFQNLSQKTMTQFNSLLKHNDMDSSQGSLMNVSVSVSNFSLLGFLQKLKHVDTLQRELLMNEMDIISSKEQMATLINGMVEEYILRNFEIFYYIKKKDNKLLVSMQEFFELIELAQDQILQYYKIMDDSFNKSLKLTLVDKLENCINVLYIQYLLQFNEGVEKILKTQNRKDYLIDNRNMLVNDGTQSFNNLEKYMHDMLTQLTNVKSSSMNTFVDMLLQNLYKHLLKNYKKFDVNLAGGLVMNKDILNLYNCLESYSPEVVKVEVLNKFKLLKELVAIFTMRDLNNVRYLIDNSIYLKKSTEIRINEYIKKRV</sequence>
<dbReference type="AlphaFoldDB" id="A0A1L0D2I2"/>
<gene>
    <name evidence="2" type="ORF">HGUI_03560</name>
</gene>